<dbReference type="PANTHER" id="PTHR36849:SF1">
    <property type="entry name" value="CYTOPLASMIC PROTEIN"/>
    <property type="match status" value="1"/>
</dbReference>
<dbReference type="InterPro" id="IPR052552">
    <property type="entry name" value="YeaO-like"/>
</dbReference>
<reference evidence="1" key="1">
    <citation type="submission" date="2016-01" db="EMBL/GenBank/DDBJ databases">
        <authorList>
            <person name="Peeters Charlotte."/>
        </authorList>
    </citation>
    <scope>NUCLEOTIDE SEQUENCE</scope>
    <source>
        <strain evidence="1">LMG 22936</strain>
    </source>
</reference>
<evidence type="ECO:0000313" key="1">
    <source>
        <dbReference type="EMBL" id="SAL78365.1"/>
    </source>
</evidence>
<dbReference type="RefSeq" id="WP_087633535.1">
    <property type="nucleotide sequence ID" value="NZ_FCNZ02000041.1"/>
</dbReference>
<evidence type="ECO:0000313" key="2">
    <source>
        <dbReference type="Proteomes" id="UP000054717"/>
    </source>
</evidence>
<comment type="caution">
    <text evidence="1">The sequence shown here is derived from an EMBL/GenBank/DDBJ whole genome shotgun (WGS) entry which is preliminary data.</text>
</comment>
<dbReference type="Proteomes" id="UP000054717">
    <property type="component" value="Unassembled WGS sequence"/>
</dbReference>
<protein>
    <recommendedName>
        <fullName evidence="3">Uroporphyrin-III C-methyltransferase</fullName>
    </recommendedName>
</protein>
<accession>A0A158KBF2</accession>
<proteinExistence type="predicted"/>
<sequence>MPHAKRKSLKIFVKRAYEDATPEDGYRVLVDRLWPRGRSKEILALGQWARDLAPSAALRKWFGHTPTRWEAFQRRYRLELDAQEQQQRMRSLLADAKGQPITLVYGAKDEEHNQAIVLRDVLSHLSEE</sequence>
<gene>
    <name evidence="1" type="ORF">AWB66_05825</name>
</gene>
<dbReference type="EMBL" id="FCNZ02000041">
    <property type="protein sequence ID" value="SAL78365.1"/>
    <property type="molecule type" value="Genomic_DNA"/>
</dbReference>
<dbReference type="STRING" id="326475.AWB66_05825"/>
<dbReference type="Pfam" id="PF22752">
    <property type="entry name" value="DUF488-N3i"/>
    <property type="match status" value="1"/>
</dbReference>
<keyword evidence="2" id="KW-1185">Reference proteome</keyword>
<evidence type="ECO:0008006" key="3">
    <source>
        <dbReference type="Google" id="ProtNLM"/>
    </source>
</evidence>
<organism evidence="1 2">
    <name type="scientific">Caballeronia telluris</name>
    <dbReference type="NCBI Taxonomy" id="326475"/>
    <lineage>
        <taxon>Bacteria</taxon>
        <taxon>Pseudomonadati</taxon>
        <taxon>Pseudomonadota</taxon>
        <taxon>Betaproteobacteria</taxon>
        <taxon>Burkholderiales</taxon>
        <taxon>Burkholderiaceae</taxon>
        <taxon>Caballeronia</taxon>
    </lineage>
</organism>
<dbReference type="PANTHER" id="PTHR36849">
    <property type="entry name" value="CYTOPLASMIC PROTEIN-RELATED"/>
    <property type="match status" value="1"/>
</dbReference>
<dbReference type="AlphaFoldDB" id="A0A158KBF2"/>
<name>A0A158KBF2_9BURK</name>